<feature type="domain" description="FAM194 C-terminal" evidence="1">
    <location>
        <begin position="215"/>
        <end position="404"/>
    </location>
</feature>
<evidence type="ECO:0000313" key="3">
    <source>
        <dbReference type="Proteomes" id="UP001335648"/>
    </source>
</evidence>
<name>A0AAN8BRN3_9TELE</name>
<evidence type="ECO:0000313" key="2">
    <source>
        <dbReference type="EMBL" id="KAK5889005.1"/>
    </source>
</evidence>
<evidence type="ECO:0000259" key="1">
    <source>
        <dbReference type="Pfam" id="PF14977"/>
    </source>
</evidence>
<reference evidence="2 3" key="1">
    <citation type="journal article" date="2023" name="Mol. Biol. Evol.">
        <title>Genomics of Secondarily Temperate Adaptation in the Only Non-Antarctic Icefish.</title>
        <authorList>
            <person name="Rivera-Colon A.G."/>
            <person name="Rayamajhi N."/>
            <person name="Minhas B.F."/>
            <person name="Madrigal G."/>
            <person name="Bilyk K.T."/>
            <person name="Yoon V."/>
            <person name="Hune M."/>
            <person name="Gregory S."/>
            <person name="Cheng C.H.C."/>
            <person name="Catchen J.M."/>
        </authorList>
    </citation>
    <scope>NUCLEOTIDE SEQUENCE [LARGE SCALE GENOMIC DNA]</scope>
    <source>
        <strain evidence="2">JC2023a</strain>
    </source>
</reference>
<dbReference type="AlphaFoldDB" id="A0AAN8BRN3"/>
<accession>A0AAN8BRN3</accession>
<dbReference type="PANTHER" id="PTHR23093:SF18">
    <property type="entry name" value="GLUTAMATE RICH 6"/>
    <property type="match status" value="1"/>
</dbReference>
<organism evidence="2 3">
    <name type="scientific">Champsocephalus esox</name>
    <name type="common">pike icefish</name>
    <dbReference type="NCBI Taxonomy" id="159716"/>
    <lineage>
        <taxon>Eukaryota</taxon>
        <taxon>Metazoa</taxon>
        <taxon>Chordata</taxon>
        <taxon>Craniata</taxon>
        <taxon>Vertebrata</taxon>
        <taxon>Euteleostomi</taxon>
        <taxon>Actinopterygii</taxon>
        <taxon>Neopterygii</taxon>
        <taxon>Teleostei</taxon>
        <taxon>Neoteleostei</taxon>
        <taxon>Acanthomorphata</taxon>
        <taxon>Eupercaria</taxon>
        <taxon>Perciformes</taxon>
        <taxon>Notothenioidei</taxon>
        <taxon>Channichthyidae</taxon>
        <taxon>Champsocephalus</taxon>
    </lineage>
</organism>
<keyword evidence="3" id="KW-1185">Reference proteome</keyword>
<dbReference type="Pfam" id="PF14977">
    <property type="entry name" value="FAM194"/>
    <property type="match status" value="1"/>
</dbReference>
<protein>
    <recommendedName>
        <fullName evidence="1">FAM194 C-terminal domain-containing protein</fullName>
    </recommendedName>
</protein>
<sequence length="419" mass="46302">MTSSSSYPASTLEHDISEPLSALDDKRRAEGCPQYVRDPPTYCLRAAGVLRYNRESDNRINLTTIVPASQPVTEYPVRCELCGGKGQPSLDLTWTQEPESMPLFCCAQRQQLCKMLAKQRCLVEGRCDLRTLTPSSPRDKSGTVKGELLLQVPPTSKVLSFRLSRAPGEGCWTVCPSSDAEKELKIKQEEEQVLILFCDHKQLQFGICHYQDRAEPLQKNYSNGRTFLTVFPDGSAQAFYPSGLLALVVVVTAENGRVCIVYDDSDASSPSMRAIFQSDGRATCYHSNGNIWLTLNSAGGQCLDEAGARVHRWSWNSPSLIPTPLHPVFLSLNKTIGVRILGKEKVFVTFLAKGQQARFRVGACCAQCECATGSDASGPSISKEELYVLAAKVRIHQAFQILHQQYLTTPSHPHLLKTT</sequence>
<gene>
    <name evidence="2" type="ORF">CesoFtcFv8_015049</name>
</gene>
<proteinExistence type="predicted"/>
<dbReference type="PANTHER" id="PTHR23093">
    <property type="entry name" value="SIMILAR TO CHROMOSOME 3 OPEN READING FRAME 20"/>
    <property type="match status" value="1"/>
</dbReference>
<dbReference type="InterPro" id="IPR029281">
    <property type="entry name" value="FAM194_C"/>
</dbReference>
<comment type="caution">
    <text evidence="2">The sequence shown here is derived from an EMBL/GenBank/DDBJ whole genome shotgun (WGS) entry which is preliminary data.</text>
</comment>
<dbReference type="Proteomes" id="UP001335648">
    <property type="component" value="Unassembled WGS sequence"/>
</dbReference>
<dbReference type="EMBL" id="JAULUE010002057">
    <property type="protein sequence ID" value="KAK5889005.1"/>
    <property type="molecule type" value="Genomic_DNA"/>
</dbReference>